<protein>
    <submittedName>
        <fullName evidence="1">Uncharacterized protein</fullName>
    </submittedName>
</protein>
<sequence>MFSRPAEDVSEIHRGTRRPRRCFFPCLWSLDEDAGLLGFDVVCISLDGTKPSRTESPP</sequence>
<keyword evidence="2" id="KW-1185">Reference proteome</keyword>
<gene>
    <name evidence="1" type="ORF">L798_11745</name>
</gene>
<evidence type="ECO:0000313" key="1">
    <source>
        <dbReference type="EMBL" id="KDR14428.1"/>
    </source>
</evidence>
<dbReference type="Proteomes" id="UP000027135">
    <property type="component" value="Unassembled WGS sequence"/>
</dbReference>
<organism evidence="1 2">
    <name type="scientific">Zootermopsis nevadensis</name>
    <name type="common">Dampwood termite</name>
    <dbReference type="NCBI Taxonomy" id="136037"/>
    <lineage>
        <taxon>Eukaryota</taxon>
        <taxon>Metazoa</taxon>
        <taxon>Ecdysozoa</taxon>
        <taxon>Arthropoda</taxon>
        <taxon>Hexapoda</taxon>
        <taxon>Insecta</taxon>
        <taxon>Pterygota</taxon>
        <taxon>Neoptera</taxon>
        <taxon>Polyneoptera</taxon>
        <taxon>Dictyoptera</taxon>
        <taxon>Blattodea</taxon>
        <taxon>Blattoidea</taxon>
        <taxon>Termitoidae</taxon>
        <taxon>Termopsidae</taxon>
        <taxon>Zootermopsis</taxon>
    </lineage>
</organism>
<dbReference type="AlphaFoldDB" id="A0A067QYB1"/>
<proteinExistence type="predicted"/>
<evidence type="ECO:0000313" key="2">
    <source>
        <dbReference type="Proteomes" id="UP000027135"/>
    </source>
</evidence>
<name>A0A067QYB1_ZOONE</name>
<reference evidence="1 2" key="1">
    <citation type="journal article" date="2014" name="Nat. Commun.">
        <title>Molecular traces of alternative social organization in a termite genome.</title>
        <authorList>
            <person name="Terrapon N."/>
            <person name="Li C."/>
            <person name="Robertson H.M."/>
            <person name="Ji L."/>
            <person name="Meng X."/>
            <person name="Booth W."/>
            <person name="Chen Z."/>
            <person name="Childers C.P."/>
            <person name="Glastad K.M."/>
            <person name="Gokhale K."/>
            <person name="Gowin J."/>
            <person name="Gronenberg W."/>
            <person name="Hermansen R.A."/>
            <person name="Hu H."/>
            <person name="Hunt B.G."/>
            <person name="Huylmans A.K."/>
            <person name="Khalil S.M."/>
            <person name="Mitchell R.D."/>
            <person name="Munoz-Torres M.C."/>
            <person name="Mustard J.A."/>
            <person name="Pan H."/>
            <person name="Reese J.T."/>
            <person name="Scharf M.E."/>
            <person name="Sun F."/>
            <person name="Vogel H."/>
            <person name="Xiao J."/>
            <person name="Yang W."/>
            <person name="Yang Z."/>
            <person name="Yang Z."/>
            <person name="Zhou J."/>
            <person name="Zhu J."/>
            <person name="Brent C.S."/>
            <person name="Elsik C.G."/>
            <person name="Goodisman M.A."/>
            <person name="Liberles D.A."/>
            <person name="Roe R.M."/>
            <person name="Vargo E.L."/>
            <person name="Vilcinskas A."/>
            <person name="Wang J."/>
            <person name="Bornberg-Bauer E."/>
            <person name="Korb J."/>
            <person name="Zhang G."/>
            <person name="Liebig J."/>
        </authorList>
    </citation>
    <scope>NUCLEOTIDE SEQUENCE [LARGE SCALE GENOMIC DNA]</scope>
    <source>
        <tissue evidence="1">Whole organism</tissue>
    </source>
</reference>
<dbReference type="EMBL" id="KK852880">
    <property type="protein sequence ID" value="KDR14428.1"/>
    <property type="molecule type" value="Genomic_DNA"/>
</dbReference>
<dbReference type="InParanoid" id="A0A067QYB1"/>
<accession>A0A067QYB1</accession>